<evidence type="ECO:0000256" key="5">
    <source>
        <dbReference type="ARBA" id="ARBA00022519"/>
    </source>
</evidence>
<evidence type="ECO:0000256" key="9">
    <source>
        <dbReference type="ARBA" id="ARBA00025439"/>
    </source>
</evidence>
<keyword evidence="6 11" id="KW-0812">Transmembrane</keyword>
<dbReference type="EMBL" id="JAPZLT010000003">
    <property type="protein sequence ID" value="MCZ7909091.1"/>
    <property type="molecule type" value="Genomic_DNA"/>
</dbReference>
<name>A0A9X3KDR1_9HYPH</name>
<dbReference type="PANTHER" id="PTHR32196">
    <property type="entry name" value="ABC TRANSPORTER PERMEASE PROTEIN YPHD-RELATED-RELATED"/>
    <property type="match status" value="1"/>
</dbReference>
<evidence type="ECO:0000256" key="2">
    <source>
        <dbReference type="ARBA" id="ARBA00011262"/>
    </source>
</evidence>
<evidence type="ECO:0000256" key="11">
    <source>
        <dbReference type="SAM" id="Phobius"/>
    </source>
</evidence>
<comment type="function">
    <text evidence="9">Part of the ABC transporter complex LsrABCD involved in autoinducer 2 (AI-2) import. Probably responsible for the translocation of the substrate across the membrane.</text>
</comment>
<dbReference type="AlphaFoldDB" id="A0A9X3KDR1"/>
<dbReference type="GO" id="GO:0022857">
    <property type="term" value="F:transmembrane transporter activity"/>
    <property type="evidence" value="ECO:0007669"/>
    <property type="project" value="InterPro"/>
</dbReference>
<feature type="transmembrane region" description="Helical" evidence="11">
    <location>
        <begin position="61"/>
        <end position="80"/>
    </location>
</feature>
<feature type="transmembrane region" description="Helical" evidence="11">
    <location>
        <begin position="87"/>
        <end position="105"/>
    </location>
</feature>
<feature type="transmembrane region" description="Helical" evidence="11">
    <location>
        <begin position="178"/>
        <end position="198"/>
    </location>
</feature>
<evidence type="ECO:0000313" key="12">
    <source>
        <dbReference type="EMBL" id="MCZ7909091.1"/>
    </source>
</evidence>
<feature type="transmembrane region" description="Helical" evidence="11">
    <location>
        <begin position="111"/>
        <end position="133"/>
    </location>
</feature>
<comment type="subcellular location">
    <subcellularLocation>
        <location evidence="1">Cell membrane</location>
        <topology evidence="1">Multi-pass membrane protein</topology>
    </subcellularLocation>
</comment>
<accession>A0A9X3KDR1</accession>
<keyword evidence="5" id="KW-0997">Cell inner membrane</keyword>
<reference evidence="12" key="1">
    <citation type="submission" date="2022-12" db="EMBL/GenBank/DDBJ databases">
        <title>Draft genome sequences of 22 rhizogenic Agrobacterium biovar 1 strains, the causative agent of hairy root disease.</title>
        <authorList>
            <person name="Kim N."/>
            <person name="Vargas P."/>
            <person name="Rediers H."/>
        </authorList>
    </citation>
    <scope>NUCLEOTIDE SEQUENCE</scope>
    <source>
        <strain evidence="12">ST07.17.026</strain>
    </source>
</reference>
<protein>
    <recommendedName>
        <fullName evidence="10">Autoinducer 2 import system permease protein LsrC</fullName>
    </recommendedName>
</protein>
<dbReference type="InterPro" id="IPR001851">
    <property type="entry name" value="ABC_transp_permease"/>
</dbReference>
<dbReference type="PANTHER" id="PTHR32196:SF29">
    <property type="entry name" value="AUTOINDUCER 2 IMPORT SYSTEM PERMEASE PROTEIN LSRC"/>
    <property type="match status" value="1"/>
</dbReference>
<comment type="caution">
    <text evidence="12">The sequence shown here is derived from an EMBL/GenBank/DDBJ whole genome shotgun (WGS) entry which is preliminary data.</text>
</comment>
<evidence type="ECO:0000256" key="1">
    <source>
        <dbReference type="ARBA" id="ARBA00004651"/>
    </source>
</evidence>
<keyword evidence="3" id="KW-0813">Transport</keyword>
<sequence length="334" mass="34685">MSPLGNAPAKSITDARIGQSAYRRFLSDYGQEIFVLGAIVTLFVCVTVVNPRFIAVNNLNTILSGNAYIAVAAIGMAMVIITGNIDVSVGALIGVLATVAGTLATSGYPVWVAWTVPLLAGIAINTVIGLLVAYARIPSIVVTLGALSILRGGLISVTGGAWISNLPPAFLLAQQKLLGVPIPLIAMVVLTVLAAFWMRNSAFGRSLYALGGNPEAAVASGIPAERRIVQVFAIHGFFAGLAAILFATQLQVIQSTVPPNLELTIITAAVIGGVSILGGTGTVIGSTLATILFATIGSALIFVNVSAYWLRAVIGLLILITVLADMLRRRRRSI</sequence>
<dbReference type="Pfam" id="PF02653">
    <property type="entry name" value="BPD_transp_2"/>
    <property type="match status" value="1"/>
</dbReference>
<evidence type="ECO:0000256" key="7">
    <source>
        <dbReference type="ARBA" id="ARBA00022989"/>
    </source>
</evidence>
<proteinExistence type="predicted"/>
<keyword evidence="8 11" id="KW-0472">Membrane</keyword>
<evidence type="ECO:0000313" key="13">
    <source>
        <dbReference type="Proteomes" id="UP001151309"/>
    </source>
</evidence>
<feature type="transmembrane region" description="Helical" evidence="11">
    <location>
        <begin position="33"/>
        <end position="55"/>
    </location>
</feature>
<feature type="transmembrane region" description="Helical" evidence="11">
    <location>
        <begin position="228"/>
        <end position="248"/>
    </location>
</feature>
<evidence type="ECO:0000256" key="4">
    <source>
        <dbReference type="ARBA" id="ARBA00022475"/>
    </source>
</evidence>
<keyword evidence="4" id="KW-1003">Cell membrane</keyword>
<dbReference type="GO" id="GO:0005886">
    <property type="term" value="C:plasma membrane"/>
    <property type="evidence" value="ECO:0007669"/>
    <property type="project" value="UniProtKB-SubCell"/>
</dbReference>
<dbReference type="CDD" id="cd06579">
    <property type="entry name" value="TM_PBP1_transp_AraH_like"/>
    <property type="match status" value="1"/>
</dbReference>
<evidence type="ECO:0000256" key="3">
    <source>
        <dbReference type="ARBA" id="ARBA00022448"/>
    </source>
</evidence>
<gene>
    <name evidence="12" type="ORF">O9X94_07205</name>
</gene>
<evidence type="ECO:0000256" key="10">
    <source>
        <dbReference type="ARBA" id="ARBA00039382"/>
    </source>
</evidence>
<evidence type="ECO:0000256" key="8">
    <source>
        <dbReference type="ARBA" id="ARBA00023136"/>
    </source>
</evidence>
<dbReference type="Proteomes" id="UP001151309">
    <property type="component" value="Unassembled WGS sequence"/>
</dbReference>
<keyword evidence="7 11" id="KW-1133">Transmembrane helix</keyword>
<evidence type="ECO:0000256" key="6">
    <source>
        <dbReference type="ARBA" id="ARBA00022692"/>
    </source>
</evidence>
<dbReference type="RefSeq" id="WP_269830981.1">
    <property type="nucleotide sequence ID" value="NZ_JAPZLT010000003.1"/>
</dbReference>
<feature type="transmembrane region" description="Helical" evidence="11">
    <location>
        <begin position="284"/>
        <end position="302"/>
    </location>
</feature>
<feature type="transmembrane region" description="Helical" evidence="11">
    <location>
        <begin position="260"/>
        <end position="277"/>
    </location>
</feature>
<comment type="subunit">
    <text evidence="2">The complex is composed of two ATP-binding proteins (LsrA), two transmembrane proteins (LsrC and LsrD) and a solute-binding protein (LsrB).</text>
</comment>
<keyword evidence="13" id="KW-1185">Reference proteome</keyword>
<organism evidence="12 13">
    <name type="scientific">Agrobacterium leguminum</name>
    <dbReference type="NCBI Taxonomy" id="2792015"/>
    <lineage>
        <taxon>Bacteria</taxon>
        <taxon>Pseudomonadati</taxon>
        <taxon>Pseudomonadota</taxon>
        <taxon>Alphaproteobacteria</taxon>
        <taxon>Hyphomicrobiales</taxon>
        <taxon>Rhizobiaceae</taxon>
        <taxon>Rhizobium/Agrobacterium group</taxon>
        <taxon>Agrobacterium</taxon>
    </lineage>
</organism>
<feature type="transmembrane region" description="Helical" evidence="11">
    <location>
        <begin position="140"/>
        <end position="163"/>
    </location>
</feature>
<feature type="transmembrane region" description="Helical" evidence="11">
    <location>
        <begin position="308"/>
        <end position="327"/>
    </location>
</feature>